<evidence type="ECO:0000256" key="1">
    <source>
        <dbReference type="ARBA" id="ARBA00022737"/>
    </source>
</evidence>
<dbReference type="AlphaFoldDB" id="A0AAV9UUT5"/>
<evidence type="ECO:0000313" key="3">
    <source>
        <dbReference type="EMBL" id="KAK6347227.1"/>
    </source>
</evidence>
<dbReference type="EMBL" id="JAVHNQ010000005">
    <property type="protein sequence ID" value="KAK6347227.1"/>
    <property type="molecule type" value="Genomic_DNA"/>
</dbReference>
<dbReference type="PANTHER" id="PTHR10039:SF14">
    <property type="entry name" value="NACHT DOMAIN-CONTAINING PROTEIN"/>
    <property type="match status" value="1"/>
</dbReference>
<accession>A0AAV9UUT5</accession>
<evidence type="ECO:0000259" key="2">
    <source>
        <dbReference type="Pfam" id="PF24883"/>
    </source>
</evidence>
<gene>
    <name evidence="3" type="ORF">TWF696_007300</name>
</gene>
<dbReference type="SUPFAM" id="SSF53167">
    <property type="entry name" value="Purine and uridine phosphorylases"/>
    <property type="match status" value="1"/>
</dbReference>
<dbReference type="GO" id="GO:0009116">
    <property type="term" value="P:nucleoside metabolic process"/>
    <property type="evidence" value="ECO:0007669"/>
    <property type="project" value="InterPro"/>
</dbReference>
<dbReference type="Pfam" id="PF24883">
    <property type="entry name" value="NPHP3_N"/>
    <property type="match status" value="1"/>
</dbReference>
<dbReference type="GO" id="GO:0003824">
    <property type="term" value="F:catalytic activity"/>
    <property type="evidence" value="ECO:0007669"/>
    <property type="project" value="InterPro"/>
</dbReference>
<evidence type="ECO:0000313" key="4">
    <source>
        <dbReference type="Proteomes" id="UP001375240"/>
    </source>
</evidence>
<dbReference type="InterPro" id="IPR035994">
    <property type="entry name" value="Nucleoside_phosphorylase_sf"/>
</dbReference>
<organism evidence="3 4">
    <name type="scientific">Orbilia brochopaga</name>
    <dbReference type="NCBI Taxonomy" id="3140254"/>
    <lineage>
        <taxon>Eukaryota</taxon>
        <taxon>Fungi</taxon>
        <taxon>Dikarya</taxon>
        <taxon>Ascomycota</taxon>
        <taxon>Pezizomycotina</taxon>
        <taxon>Orbiliomycetes</taxon>
        <taxon>Orbiliales</taxon>
        <taxon>Orbiliaceae</taxon>
        <taxon>Orbilia</taxon>
    </lineage>
</organism>
<sequence length="631" mass="72418">MKHGKTRDKLSRETGVLCFEMEAAGLMDELPCLVIRGICDYSDSHKNKIWQSYAALVAAAYAKDLLLRLPPPNTKAINQGFEPDVDDETKADRYECLRNLGVTNPQDDKARIRRSKDELIEESLSWIFSDRNFRSWLSDSSERPVLWISGDPGKGKTMISIGIIDYLQEKHAISDENGMLPAICYFFCQATDDRLNNTVGILKGLLYQLIDGKFGKYLFKYVKEEFEKGGPNCFSGKSSIYALERVLAAIFSDPTLPDVYLIIDALDECEYGLEDLFDIIQQTASGEEPKIRWLFTSRNRPDIEERLEGEDSLHRITLENNDSNILNGVRTYIERKVTYLTERKRYSKSLQEELIENLQRQAGNTFLWVHLACKELAKVKGYQALSRLKQIPAGLNEFYCSMLAHIEKFSEGEDFILCSEILLAVIAARRPLCVSELPIIAGMPAEMDEQDLERQIRECGSFLVVQDDYIFLVHQSARDFLESQIGLKLDAVKNLSEQHRTIVHRCLSQLYKELKRDICGLEDDFFRMLDLTNGHLNMIQHLSYACLYWVSHLESMEIVEADESQVFEFLQEHFLHWLEALILLKYSFHMVPLVMALEALIKVCAHHTYLIILSLGSAELLRHIPIVLDIV</sequence>
<keyword evidence="1" id="KW-0677">Repeat</keyword>
<dbReference type="Gene3D" id="3.40.50.300">
    <property type="entry name" value="P-loop containing nucleotide triphosphate hydrolases"/>
    <property type="match status" value="1"/>
</dbReference>
<proteinExistence type="predicted"/>
<keyword evidence="4" id="KW-1185">Reference proteome</keyword>
<dbReference type="PANTHER" id="PTHR10039">
    <property type="entry name" value="AMELOGENIN"/>
    <property type="match status" value="1"/>
</dbReference>
<dbReference type="SUPFAM" id="SSF52540">
    <property type="entry name" value="P-loop containing nucleoside triphosphate hydrolases"/>
    <property type="match status" value="1"/>
</dbReference>
<dbReference type="Gene3D" id="3.40.50.1580">
    <property type="entry name" value="Nucleoside phosphorylase domain"/>
    <property type="match status" value="1"/>
</dbReference>
<dbReference type="InterPro" id="IPR056884">
    <property type="entry name" value="NPHP3-like_N"/>
</dbReference>
<dbReference type="InterPro" id="IPR027417">
    <property type="entry name" value="P-loop_NTPase"/>
</dbReference>
<reference evidence="3 4" key="1">
    <citation type="submission" date="2019-10" db="EMBL/GenBank/DDBJ databases">
        <authorList>
            <person name="Palmer J.M."/>
        </authorList>
    </citation>
    <scope>NUCLEOTIDE SEQUENCE [LARGE SCALE GENOMIC DNA]</scope>
    <source>
        <strain evidence="3 4">TWF696</strain>
    </source>
</reference>
<protein>
    <recommendedName>
        <fullName evidence="2">Nephrocystin 3-like N-terminal domain-containing protein</fullName>
    </recommendedName>
</protein>
<comment type="caution">
    <text evidence="3">The sequence shown here is derived from an EMBL/GenBank/DDBJ whole genome shotgun (WGS) entry which is preliminary data.</text>
</comment>
<name>A0AAV9UUT5_9PEZI</name>
<dbReference type="Proteomes" id="UP001375240">
    <property type="component" value="Unassembled WGS sequence"/>
</dbReference>
<feature type="domain" description="Nephrocystin 3-like N-terminal" evidence="2">
    <location>
        <begin position="123"/>
        <end position="298"/>
    </location>
</feature>